<dbReference type="EMBL" id="PEZT01000016">
    <property type="protein sequence ID" value="PIS09145.1"/>
    <property type="molecule type" value="Genomic_DNA"/>
</dbReference>
<accession>A0A2H0W9A7</accession>
<gene>
    <name evidence="7" type="ORF">COT75_02700</name>
</gene>
<keyword evidence="2" id="KW-0547">Nucleotide-binding</keyword>
<sequence>MVDLNILVPIAFFFLVYLSLQIIKSNFFFVYLVQLKEYRFDRLQAHFRTVSGKKQLLELVNILKWRMFYRPRFTLRAMLTLLLSFGLQYNFFFLSLRALFRLLKDYFVSVPLLLVSTLFFLNLLVPLTVFLASFITHLFMLPLKQLIINLAKKKISRANNLLVIGITGSYGKTAVKEILSHLLSSFYNVLKTPMNCNTKLGIANLILNNLRARHEILVVEMGAYKKGEIKEICEMVKPKIGIITGINEQHLELFGSIDKTQWAKFELIKSLPKDGLAVFNAKSQYMNRLIKASRVQNKVYGKRKGKFKTGLPGEWNKENIEAALIVSDYLKMSKVKLLERIAALNKISLGLEVSRGIKGARVIDDTYSSNPAGFMVALEMLKKTRGTPKVLITPGIIELGKSSDNIHKKIAKEAGSFCSHIFLTKPDFKESFEKGLGKPKAEAILEVEEDELELIEKLKNILRHGSAVLLEGRLPHYLVKKIKG</sequence>
<dbReference type="InterPro" id="IPR036615">
    <property type="entry name" value="Mur_ligase_C_dom_sf"/>
</dbReference>
<dbReference type="InterPro" id="IPR013221">
    <property type="entry name" value="Mur_ligase_cen"/>
</dbReference>
<dbReference type="GO" id="GO:0005524">
    <property type="term" value="F:ATP binding"/>
    <property type="evidence" value="ECO:0007669"/>
    <property type="project" value="UniProtKB-KW"/>
</dbReference>
<feature type="domain" description="Mur ligase C-terminal" evidence="5">
    <location>
        <begin position="352"/>
        <end position="472"/>
    </location>
</feature>
<keyword evidence="4" id="KW-0812">Transmembrane</keyword>
<name>A0A2H0W9A7_9BACT</name>
<evidence type="ECO:0000256" key="4">
    <source>
        <dbReference type="SAM" id="Phobius"/>
    </source>
</evidence>
<dbReference type="PANTHER" id="PTHR43024">
    <property type="entry name" value="UDP-N-ACETYLMURAMOYL-TRIPEPTIDE--D-ALANYL-D-ALANINE LIGASE"/>
    <property type="match status" value="1"/>
</dbReference>
<dbReference type="Gene3D" id="3.40.1190.10">
    <property type="entry name" value="Mur-like, catalytic domain"/>
    <property type="match status" value="1"/>
</dbReference>
<evidence type="ECO:0000259" key="5">
    <source>
        <dbReference type="Pfam" id="PF02875"/>
    </source>
</evidence>
<feature type="transmembrane region" description="Helical" evidence="4">
    <location>
        <begin position="6"/>
        <end position="33"/>
    </location>
</feature>
<evidence type="ECO:0000256" key="3">
    <source>
        <dbReference type="ARBA" id="ARBA00022840"/>
    </source>
</evidence>
<dbReference type="Gene3D" id="3.90.190.20">
    <property type="entry name" value="Mur ligase, C-terminal domain"/>
    <property type="match status" value="1"/>
</dbReference>
<evidence type="ECO:0000259" key="6">
    <source>
        <dbReference type="Pfam" id="PF08245"/>
    </source>
</evidence>
<dbReference type="Pfam" id="PF02875">
    <property type="entry name" value="Mur_ligase_C"/>
    <property type="match status" value="1"/>
</dbReference>
<dbReference type="GO" id="GO:0016881">
    <property type="term" value="F:acid-amino acid ligase activity"/>
    <property type="evidence" value="ECO:0007669"/>
    <property type="project" value="InterPro"/>
</dbReference>
<reference evidence="8" key="1">
    <citation type="submission" date="2017-09" db="EMBL/GenBank/DDBJ databases">
        <title>Depth-based differentiation of microbial function through sediment-hosted aquifers and enrichment of novel symbionts in the deep terrestrial subsurface.</title>
        <authorList>
            <person name="Probst A.J."/>
            <person name="Ladd B."/>
            <person name="Jarett J.K."/>
            <person name="Geller-Mcgrath D.E."/>
            <person name="Sieber C.M.K."/>
            <person name="Emerson J.B."/>
            <person name="Anantharaman K."/>
            <person name="Thomas B.C."/>
            <person name="Malmstrom R."/>
            <person name="Stieglmeier M."/>
            <person name="Klingl A."/>
            <person name="Woyke T."/>
            <person name="Ryan C.M."/>
            <person name="Banfield J.F."/>
        </authorList>
    </citation>
    <scope>NUCLEOTIDE SEQUENCE [LARGE SCALE GENOMIC DNA]</scope>
</reference>
<keyword evidence="4" id="KW-0472">Membrane</keyword>
<dbReference type="PANTHER" id="PTHR43024:SF1">
    <property type="entry name" value="UDP-N-ACETYLMURAMOYL-TRIPEPTIDE--D-ALANYL-D-ALANINE LIGASE"/>
    <property type="match status" value="1"/>
</dbReference>
<dbReference type="SUPFAM" id="SSF53244">
    <property type="entry name" value="MurD-like peptide ligases, peptide-binding domain"/>
    <property type="match status" value="1"/>
</dbReference>
<keyword evidence="4" id="KW-1133">Transmembrane helix</keyword>
<dbReference type="Proteomes" id="UP000230093">
    <property type="component" value="Unassembled WGS sequence"/>
</dbReference>
<dbReference type="InterPro" id="IPR051046">
    <property type="entry name" value="MurCDEF_CellWall_CoF430Synth"/>
</dbReference>
<evidence type="ECO:0008006" key="9">
    <source>
        <dbReference type="Google" id="ProtNLM"/>
    </source>
</evidence>
<evidence type="ECO:0000313" key="7">
    <source>
        <dbReference type="EMBL" id="PIS09145.1"/>
    </source>
</evidence>
<dbReference type="Pfam" id="PF08245">
    <property type="entry name" value="Mur_ligase_M"/>
    <property type="match status" value="1"/>
</dbReference>
<dbReference type="InterPro" id="IPR036565">
    <property type="entry name" value="Mur-like_cat_sf"/>
</dbReference>
<comment type="caution">
    <text evidence="7">The sequence shown here is derived from an EMBL/GenBank/DDBJ whole genome shotgun (WGS) entry which is preliminary data.</text>
</comment>
<feature type="transmembrane region" description="Helical" evidence="4">
    <location>
        <begin position="73"/>
        <end position="92"/>
    </location>
</feature>
<organism evidence="7 8">
    <name type="scientific">Candidatus Beckwithbacteria bacterium CG10_big_fil_rev_8_21_14_0_10_34_10</name>
    <dbReference type="NCBI Taxonomy" id="1974495"/>
    <lineage>
        <taxon>Bacteria</taxon>
        <taxon>Candidatus Beckwithiibacteriota</taxon>
    </lineage>
</organism>
<evidence type="ECO:0000256" key="2">
    <source>
        <dbReference type="ARBA" id="ARBA00022741"/>
    </source>
</evidence>
<evidence type="ECO:0000313" key="8">
    <source>
        <dbReference type="Proteomes" id="UP000230093"/>
    </source>
</evidence>
<evidence type="ECO:0000256" key="1">
    <source>
        <dbReference type="ARBA" id="ARBA00022598"/>
    </source>
</evidence>
<feature type="transmembrane region" description="Helical" evidence="4">
    <location>
        <begin position="112"/>
        <end position="143"/>
    </location>
</feature>
<dbReference type="SUPFAM" id="SSF53623">
    <property type="entry name" value="MurD-like peptide ligases, catalytic domain"/>
    <property type="match status" value="1"/>
</dbReference>
<protein>
    <recommendedName>
        <fullName evidence="9">Mur ligase central domain-containing protein</fullName>
    </recommendedName>
</protein>
<keyword evidence="1" id="KW-0436">Ligase</keyword>
<proteinExistence type="predicted"/>
<dbReference type="InterPro" id="IPR004101">
    <property type="entry name" value="Mur_ligase_C"/>
</dbReference>
<feature type="domain" description="Mur ligase central" evidence="6">
    <location>
        <begin position="166"/>
        <end position="305"/>
    </location>
</feature>
<keyword evidence="3" id="KW-0067">ATP-binding</keyword>
<dbReference type="AlphaFoldDB" id="A0A2H0W9A7"/>